<dbReference type="EMBL" id="FNNQ01000009">
    <property type="protein sequence ID" value="SDX04673.1"/>
    <property type="molecule type" value="Genomic_DNA"/>
</dbReference>
<evidence type="ECO:0000256" key="18">
    <source>
        <dbReference type="ARBA" id="ARBA00049504"/>
    </source>
</evidence>
<dbReference type="GO" id="GO:0009236">
    <property type="term" value="P:cobalamin biosynthetic process"/>
    <property type="evidence" value="ECO:0007669"/>
    <property type="project" value="UniProtKB-UniRule"/>
</dbReference>
<keyword evidence="12 19" id="KW-1133">Transmembrane helix</keyword>
<evidence type="ECO:0000256" key="14">
    <source>
        <dbReference type="ARBA" id="ARBA00025228"/>
    </source>
</evidence>
<evidence type="ECO:0000256" key="5">
    <source>
        <dbReference type="ARBA" id="ARBA00013200"/>
    </source>
</evidence>
<dbReference type="InterPro" id="IPR003805">
    <property type="entry name" value="CobS"/>
</dbReference>
<keyword evidence="7 19" id="KW-1003">Cell membrane</keyword>
<comment type="similarity">
    <text evidence="4 19">Belongs to the CobS family.</text>
</comment>
<dbReference type="GO" id="GO:0005886">
    <property type="term" value="C:plasma membrane"/>
    <property type="evidence" value="ECO:0007669"/>
    <property type="project" value="UniProtKB-SubCell"/>
</dbReference>
<gene>
    <name evidence="19" type="primary">cobS</name>
    <name evidence="20" type="ORF">SAMN05444487_10979</name>
</gene>
<comment type="subcellular location">
    <subcellularLocation>
        <location evidence="2 19">Cell membrane</location>
        <topology evidence="2 19">Multi-pass membrane protein</topology>
    </subcellularLocation>
</comment>
<dbReference type="GO" id="GO:0008818">
    <property type="term" value="F:cobalamin 5'-phosphate synthase activity"/>
    <property type="evidence" value="ECO:0007669"/>
    <property type="project" value="UniProtKB-UniRule"/>
</dbReference>
<evidence type="ECO:0000256" key="19">
    <source>
        <dbReference type="HAMAP-Rule" id="MF_00719"/>
    </source>
</evidence>
<dbReference type="Pfam" id="PF02654">
    <property type="entry name" value="CobS"/>
    <property type="match status" value="1"/>
</dbReference>
<dbReference type="HAMAP" id="MF_00719">
    <property type="entry name" value="CobS"/>
    <property type="match status" value="1"/>
</dbReference>
<dbReference type="Proteomes" id="UP000198534">
    <property type="component" value="Unassembled WGS sequence"/>
</dbReference>
<evidence type="ECO:0000256" key="2">
    <source>
        <dbReference type="ARBA" id="ARBA00004651"/>
    </source>
</evidence>
<evidence type="ECO:0000256" key="16">
    <source>
        <dbReference type="ARBA" id="ARBA00032853"/>
    </source>
</evidence>
<evidence type="ECO:0000256" key="9">
    <source>
        <dbReference type="ARBA" id="ARBA00022679"/>
    </source>
</evidence>
<evidence type="ECO:0000256" key="4">
    <source>
        <dbReference type="ARBA" id="ARBA00010561"/>
    </source>
</evidence>
<keyword evidence="8 19" id="KW-0169">Cobalamin biosynthesis</keyword>
<feature type="transmembrane region" description="Helical" evidence="19">
    <location>
        <begin position="173"/>
        <end position="206"/>
    </location>
</feature>
<dbReference type="RefSeq" id="WP_091740096.1">
    <property type="nucleotide sequence ID" value="NZ_FNNQ01000009.1"/>
</dbReference>
<keyword evidence="11 19" id="KW-0460">Magnesium</keyword>
<dbReference type="GO" id="GO:0051073">
    <property type="term" value="F:adenosylcobinamide-GDP ribazoletransferase activity"/>
    <property type="evidence" value="ECO:0007669"/>
    <property type="project" value="UniProtKB-UniRule"/>
</dbReference>
<comment type="function">
    <text evidence="14 19">Joins adenosylcobinamide-GDP and alpha-ribazole to generate adenosylcobalamin (Ado-cobalamin). Also synthesizes adenosylcobalamin 5'-phosphate from adenosylcobinamide-GDP and alpha-ribazole 5'-phosphate.</text>
</comment>
<dbReference type="STRING" id="1048340.SAMN05444487_10979"/>
<evidence type="ECO:0000256" key="13">
    <source>
        <dbReference type="ARBA" id="ARBA00023136"/>
    </source>
</evidence>
<evidence type="ECO:0000256" key="11">
    <source>
        <dbReference type="ARBA" id="ARBA00022842"/>
    </source>
</evidence>
<feature type="transmembrane region" description="Helical" evidence="19">
    <location>
        <begin position="130"/>
        <end position="152"/>
    </location>
</feature>
<dbReference type="UniPathway" id="UPA00148">
    <property type="reaction ID" value="UER00238"/>
</dbReference>
<dbReference type="AlphaFoldDB" id="A0A1H2YHH3"/>
<accession>A0A1H2YHH3</accession>
<dbReference type="EC" id="2.7.8.26" evidence="5 19"/>
<comment type="cofactor">
    <cofactor evidence="1 19">
        <name>Mg(2+)</name>
        <dbReference type="ChEBI" id="CHEBI:18420"/>
    </cofactor>
</comment>
<keyword evidence="9 19" id="KW-0808">Transferase</keyword>
<dbReference type="OrthoDB" id="9794626at2"/>
<dbReference type="PANTHER" id="PTHR34148:SF1">
    <property type="entry name" value="ADENOSYLCOBINAMIDE-GDP RIBAZOLETRANSFERASE"/>
    <property type="match status" value="1"/>
</dbReference>
<comment type="pathway">
    <text evidence="3 19">Cofactor biosynthesis; adenosylcobalamin biosynthesis; adenosylcobalamin from cob(II)yrinate a,c-diamide: step 7/7.</text>
</comment>
<evidence type="ECO:0000256" key="17">
    <source>
        <dbReference type="ARBA" id="ARBA00048623"/>
    </source>
</evidence>
<proteinExistence type="inferred from homology"/>
<evidence type="ECO:0000313" key="20">
    <source>
        <dbReference type="EMBL" id="SDX04673.1"/>
    </source>
</evidence>
<comment type="catalytic activity">
    <reaction evidence="17 19">
        <text>alpha-ribazole + adenosylcob(III)inamide-GDP = adenosylcob(III)alamin + GMP + H(+)</text>
        <dbReference type="Rhea" id="RHEA:16049"/>
        <dbReference type="ChEBI" id="CHEBI:10329"/>
        <dbReference type="ChEBI" id="CHEBI:15378"/>
        <dbReference type="ChEBI" id="CHEBI:18408"/>
        <dbReference type="ChEBI" id="CHEBI:58115"/>
        <dbReference type="ChEBI" id="CHEBI:60487"/>
        <dbReference type="EC" id="2.7.8.26"/>
    </reaction>
</comment>
<sequence length="245" mass="26067">MNSFLAALTFLTQIPVRVKVDKKAWQSSPVWYPAVGLVIGILLVVLYRVFSLIFPPEVTGMLVVTGWVLVTGGLHLDGLMDTADGLGSHRDRERMLEIMKDSRTGAMGVLAAILVLGMKVSAIASFSDAAWVPLMTAPIIGRMALLAGIMCFPYLREKGLGHGLGEGVSQKKWIFSLAFGAIAVGLCAGGRGILLVAGATILFFLLAKYMVKRLGGLTGDSYGTLAEVTETGVLLLWVAITGWGV</sequence>
<evidence type="ECO:0000256" key="15">
    <source>
        <dbReference type="ARBA" id="ARBA00032605"/>
    </source>
</evidence>
<keyword evidence="13 19" id="KW-0472">Membrane</keyword>
<dbReference type="NCBIfam" id="TIGR00317">
    <property type="entry name" value="cobS"/>
    <property type="match status" value="1"/>
</dbReference>
<evidence type="ECO:0000256" key="8">
    <source>
        <dbReference type="ARBA" id="ARBA00022573"/>
    </source>
</evidence>
<feature type="transmembrane region" description="Helical" evidence="19">
    <location>
        <begin position="104"/>
        <end position="124"/>
    </location>
</feature>
<keyword evidence="10 19" id="KW-0812">Transmembrane</keyword>
<reference evidence="20 21" key="1">
    <citation type="submission" date="2016-10" db="EMBL/GenBank/DDBJ databases">
        <authorList>
            <person name="de Groot N.N."/>
        </authorList>
    </citation>
    <scope>NUCLEOTIDE SEQUENCE [LARGE SCALE GENOMIC DNA]</scope>
    <source>
        <strain evidence="20 21">DSM 45610</strain>
    </source>
</reference>
<comment type="catalytic activity">
    <reaction evidence="18 19">
        <text>alpha-ribazole 5'-phosphate + adenosylcob(III)inamide-GDP = adenosylcob(III)alamin 5'-phosphate + GMP + H(+)</text>
        <dbReference type="Rhea" id="RHEA:23560"/>
        <dbReference type="ChEBI" id="CHEBI:15378"/>
        <dbReference type="ChEBI" id="CHEBI:57918"/>
        <dbReference type="ChEBI" id="CHEBI:58115"/>
        <dbReference type="ChEBI" id="CHEBI:60487"/>
        <dbReference type="ChEBI" id="CHEBI:60493"/>
        <dbReference type="EC" id="2.7.8.26"/>
    </reaction>
</comment>
<organism evidence="20 21">
    <name type="scientific">Marininema mesophilum</name>
    <dbReference type="NCBI Taxonomy" id="1048340"/>
    <lineage>
        <taxon>Bacteria</taxon>
        <taxon>Bacillati</taxon>
        <taxon>Bacillota</taxon>
        <taxon>Bacilli</taxon>
        <taxon>Bacillales</taxon>
        <taxon>Thermoactinomycetaceae</taxon>
        <taxon>Marininema</taxon>
    </lineage>
</organism>
<evidence type="ECO:0000256" key="7">
    <source>
        <dbReference type="ARBA" id="ARBA00022475"/>
    </source>
</evidence>
<evidence type="ECO:0000256" key="12">
    <source>
        <dbReference type="ARBA" id="ARBA00022989"/>
    </source>
</evidence>
<evidence type="ECO:0000256" key="3">
    <source>
        <dbReference type="ARBA" id="ARBA00004663"/>
    </source>
</evidence>
<feature type="transmembrane region" description="Helical" evidence="19">
    <location>
        <begin position="30"/>
        <end position="50"/>
    </location>
</feature>
<protein>
    <recommendedName>
        <fullName evidence="6 19">Adenosylcobinamide-GDP ribazoletransferase</fullName>
        <ecNumber evidence="5 19">2.7.8.26</ecNumber>
    </recommendedName>
    <alternativeName>
        <fullName evidence="16 19">Cobalamin synthase</fullName>
    </alternativeName>
    <alternativeName>
        <fullName evidence="15 19">Cobalamin-5'-phosphate synthase</fullName>
    </alternativeName>
</protein>
<name>A0A1H2YHH3_9BACL</name>
<evidence type="ECO:0000256" key="10">
    <source>
        <dbReference type="ARBA" id="ARBA00022692"/>
    </source>
</evidence>
<evidence type="ECO:0000256" key="6">
    <source>
        <dbReference type="ARBA" id="ARBA00015850"/>
    </source>
</evidence>
<evidence type="ECO:0000313" key="21">
    <source>
        <dbReference type="Proteomes" id="UP000198534"/>
    </source>
</evidence>
<evidence type="ECO:0000256" key="1">
    <source>
        <dbReference type="ARBA" id="ARBA00001946"/>
    </source>
</evidence>
<keyword evidence="21" id="KW-1185">Reference proteome</keyword>
<dbReference type="PANTHER" id="PTHR34148">
    <property type="entry name" value="ADENOSYLCOBINAMIDE-GDP RIBAZOLETRANSFERASE"/>
    <property type="match status" value="1"/>
</dbReference>